<evidence type="ECO:0000259" key="2">
    <source>
        <dbReference type="Pfam" id="PF17408"/>
    </source>
</evidence>
<dbReference type="EMBL" id="GL376621">
    <property type="status" value="NOT_ANNOTATED_CDS"/>
    <property type="molecule type" value="Genomic_DNA"/>
</dbReference>
<dbReference type="GO" id="GO:0005782">
    <property type="term" value="C:peroxisomal matrix"/>
    <property type="evidence" value="ECO:0007669"/>
    <property type="project" value="TreeGrafter"/>
</dbReference>
<dbReference type="eggNOG" id="KOG3018">
    <property type="taxonomic scope" value="Eukaryota"/>
</dbReference>
<evidence type="ECO:0000313" key="4">
    <source>
        <dbReference type="Proteomes" id="UP000019132"/>
    </source>
</evidence>
<dbReference type="InterPro" id="IPR038351">
    <property type="entry name" value="MCD_N_sf"/>
</dbReference>
<dbReference type="InterPro" id="IPR038917">
    <property type="entry name" value="Malonyl_CoA_deC"/>
</dbReference>
<dbReference type="InterPro" id="IPR042303">
    <property type="entry name" value="Malonyl_CoA_deC_C_sf"/>
</dbReference>
<dbReference type="AlphaFoldDB" id="K3X497"/>
<feature type="domain" description="Malonyl-CoA decarboxylase N-terminal" evidence="2">
    <location>
        <begin position="88"/>
        <end position="158"/>
    </location>
</feature>
<feature type="domain" description="Malonyl-CoA decarboxylase C-terminal" evidence="1">
    <location>
        <begin position="161"/>
        <end position="427"/>
    </location>
</feature>
<dbReference type="Pfam" id="PF05292">
    <property type="entry name" value="MCD"/>
    <property type="match status" value="1"/>
</dbReference>
<dbReference type="VEuPathDB" id="FungiDB:PYU1_G012020"/>
<protein>
    <recommendedName>
        <fullName evidence="5">Malonyl-CoA decarboxylase C-terminal domain-containing protein</fullName>
    </recommendedName>
</protein>
<dbReference type="Gene3D" id="1.20.140.90">
    <property type="entry name" value="Malonyl-CoA decarboxylase, oligemerization domain"/>
    <property type="match status" value="1"/>
</dbReference>
<dbReference type="STRING" id="431595.K3X497"/>
<dbReference type="EnsemblProtists" id="PYU1_T012046">
    <property type="protein sequence ID" value="PYU1_T012046"/>
    <property type="gene ID" value="PYU1_G012020"/>
</dbReference>
<dbReference type="GO" id="GO:0050080">
    <property type="term" value="F:malonyl-CoA decarboxylase activity"/>
    <property type="evidence" value="ECO:0007669"/>
    <property type="project" value="InterPro"/>
</dbReference>
<dbReference type="InterPro" id="IPR035372">
    <property type="entry name" value="MCD_N"/>
</dbReference>
<dbReference type="GO" id="GO:2001294">
    <property type="term" value="P:malonyl-CoA catabolic process"/>
    <property type="evidence" value="ECO:0007669"/>
    <property type="project" value="TreeGrafter"/>
</dbReference>
<dbReference type="GO" id="GO:0006633">
    <property type="term" value="P:fatty acid biosynthetic process"/>
    <property type="evidence" value="ECO:0007669"/>
    <property type="project" value="InterPro"/>
</dbReference>
<dbReference type="InParanoid" id="K3X497"/>
<keyword evidence="4" id="KW-1185">Reference proteome</keyword>
<evidence type="ECO:0000259" key="1">
    <source>
        <dbReference type="Pfam" id="PF05292"/>
    </source>
</evidence>
<accession>K3X497</accession>
<reference evidence="4" key="1">
    <citation type="journal article" date="2010" name="Genome Biol.">
        <title>Genome sequence of the necrotrophic plant pathogen Pythium ultimum reveals original pathogenicity mechanisms and effector repertoire.</title>
        <authorList>
            <person name="Levesque C.A."/>
            <person name="Brouwer H."/>
            <person name="Cano L."/>
            <person name="Hamilton J.P."/>
            <person name="Holt C."/>
            <person name="Huitema E."/>
            <person name="Raffaele S."/>
            <person name="Robideau G.P."/>
            <person name="Thines M."/>
            <person name="Win J."/>
            <person name="Zerillo M.M."/>
            <person name="Beakes G.W."/>
            <person name="Boore J.L."/>
            <person name="Busam D."/>
            <person name="Dumas B."/>
            <person name="Ferriera S."/>
            <person name="Fuerstenberg S.I."/>
            <person name="Gachon C.M."/>
            <person name="Gaulin E."/>
            <person name="Govers F."/>
            <person name="Grenville-Briggs L."/>
            <person name="Horner N."/>
            <person name="Hostetler J."/>
            <person name="Jiang R.H."/>
            <person name="Johnson J."/>
            <person name="Krajaejun T."/>
            <person name="Lin H."/>
            <person name="Meijer H.J."/>
            <person name="Moore B."/>
            <person name="Morris P."/>
            <person name="Phuntmart V."/>
            <person name="Puiu D."/>
            <person name="Shetty J."/>
            <person name="Stajich J.E."/>
            <person name="Tripathy S."/>
            <person name="Wawra S."/>
            <person name="van West P."/>
            <person name="Whitty B.R."/>
            <person name="Coutinho P.M."/>
            <person name="Henrissat B."/>
            <person name="Martin F."/>
            <person name="Thomas P.D."/>
            <person name="Tyler B.M."/>
            <person name="De Vries R.P."/>
            <person name="Kamoun S."/>
            <person name="Yandell M."/>
            <person name="Tisserat N."/>
            <person name="Buell C.R."/>
        </authorList>
    </citation>
    <scope>NUCLEOTIDE SEQUENCE</scope>
    <source>
        <strain evidence="4">DAOM:BR144</strain>
    </source>
</reference>
<evidence type="ECO:0000313" key="3">
    <source>
        <dbReference type="EnsemblProtists" id="PYU1_T012046"/>
    </source>
</evidence>
<dbReference type="Pfam" id="PF17408">
    <property type="entry name" value="MCD_N"/>
    <property type="match status" value="1"/>
</dbReference>
<proteinExistence type="predicted"/>
<dbReference type="PANTHER" id="PTHR28641:SF1">
    <property type="entry name" value="MALONYL-COA DECARBOXYLASE, MITOCHONDRIAL"/>
    <property type="match status" value="1"/>
</dbReference>
<dbReference type="HOGENOM" id="CLU_023433_3_0_1"/>
<dbReference type="PANTHER" id="PTHR28641">
    <property type="match status" value="1"/>
</dbReference>
<dbReference type="GO" id="GO:0006085">
    <property type="term" value="P:acetyl-CoA biosynthetic process"/>
    <property type="evidence" value="ECO:0007669"/>
    <property type="project" value="TreeGrafter"/>
</dbReference>
<sequence length="456" mass="51979">MIQEVVKTKANTGDFVPRVVIESLCSKYRTLNIDEKKHFLLILARDLHVDTTALQQSLSYFHENMAKVQGNDALSIEWGHENIERYLRTFRNLRQALSPLYETFFQQILSQREGGMLFLVHMRADLLQILRKKGLESTEAAALRSLDVSLKNFLASWFSVGFLNLERVTYERSSGRLLEKIIRYEAVHPVGTIIELKRRLGKGRRCFAFFHPSVPDEPLVFVHVALVKEIASSMQYIREETETMDDEHDAKAAIFYSISSTQKGLQGVDLGNFLIKEVAKALKSEHTQLETFATLSPMPQFVVWLETHRHSVDGSFVHEAHLERLKSVLSTRVSTADSASAVAVVLKALAVENWWEDAEIENALKPILLKLGAQYIYQEKKRGKALCPVSNFHIRNGAIFERINWLADPSPKGLHQSAGMMVNYKYDLQQVEANNENYLLQNIIPIGDQPKQILES</sequence>
<dbReference type="Gene3D" id="3.40.630.150">
    <property type="entry name" value="Malonyl-CoA decarboxylase, catalytic domain"/>
    <property type="match status" value="1"/>
</dbReference>
<reference evidence="3" key="3">
    <citation type="submission" date="2015-02" db="UniProtKB">
        <authorList>
            <consortium name="EnsemblProtists"/>
        </authorList>
    </citation>
    <scope>IDENTIFICATION</scope>
    <source>
        <strain evidence="3">DAOM BR144</strain>
    </source>
</reference>
<dbReference type="InterPro" id="IPR007956">
    <property type="entry name" value="Malonyl_CoA_deC_C"/>
</dbReference>
<organism evidence="3 4">
    <name type="scientific">Globisporangium ultimum (strain ATCC 200006 / CBS 805.95 / DAOM BR144)</name>
    <name type="common">Pythium ultimum</name>
    <dbReference type="NCBI Taxonomy" id="431595"/>
    <lineage>
        <taxon>Eukaryota</taxon>
        <taxon>Sar</taxon>
        <taxon>Stramenopiles</taxon>
        <taxon>Oomycota</taxon>
        <taxon>Peronosporomycetes</taxon>
        <taxon>Pythiales</taxon>
        <taxon>Pythiaceae</taxon>
        <taxon>Globisporangium</taxon>
    </lineage>
</organism>
<name>K3X497_GLOUD</name>
<evidence type="ECO:0008006" key="5">
    <source>
        <dbReference type="Google" id="ProtNLM"/>
    </source>
</evidence>
<dbReference type="GO" id="GO:0005759">
    <property type="term" value="C:mitochondrial matrix"/>
    <property type="evidence" value="ECO:0007669"/>
    <property type="project" value="TreeGrafter"/>
</dbReference>
<dbReference type="Proteomes" id="UP000019132">
    <property type="component" value="Unassembled WGS sequence"/>
</dbReference>
<dbReference type="OMA" id="PIDWSTP"/>
<reference evidence="4" key="2">
    <citation type="submission" date="2010-04" db="EMBL/GenBank/DDBJ databases">
        <authorList>
            <person name="Buell R."/>
            <person name="Hamilton J."/>
            <person name="Hostetler J."/>
        </authorList>
    </citation>
    <scope>NUCLEOTIDE SEQUENCE [LARGE SCALE GENOMIC DNA]</scope>
    <source>
        <strain evidence="4">DAOM:BR144</strain>
    </source>
</reference>